<evidence type="ECO:0000313" key="1">
    <source>
        <dbReference type="EMBL" id="RXK38193.1"/>
    </source>
</evidence>
<dbReference type="AlphaFoldDB" id="A0A4Q1BK91"/>
<protein>
    <submittedName>
        <fullName evidence="1">Uncharacterized protein</fullName>
    </submittedName>
</protein>
<organism evidence="1 2">
    <name type="scientific">Tremella mesenterica</name>
    <name type="common">Jelly fungus</name>
    <dbReference type="NCBI Taxonomy" id="5217"/>
    <lineage>
        <taxon>Eukaryota</taxon>
        <taxon>Fungi</taxon>
        <taxon>Dikarya</taxon>
        <taxon>Basidiomycota</taxon>
        <taxon>Agaricomycotina</taxon>
        <taxon>Tremellomycetes</taxon>
        <taxon>Tremellales</taxon>
        <taxon>Tremellaceae</taxon>
        <taxon>Tremella</taxon>
    </lineage>
</organism>
<dbReference type="VEuPathDB" id="FungiDB:TREMEDRAFT_65903"/>
<reference evidence="1 2" key="1">
    <citation type="submission" date="2016-06" db="EMBL/GenBank/DDBJ databases">
        <title>Evolution of pathogenesis and genome organization in the Tremellales.</title>
        <authorList>
            <person name="Cuomo C."/>
            <person name="Litvintseva A."/>
            <person name="Heitman J."/>
            <person name="Chen Y."/>
            <person name="Sun S."/>
            <person name="Springer D."/>
            <person name="Dromer F."/>
            <person name="Young S."/>
            <person name="Zeng Q."/>
            <person name="Chapman S."/>
            <person name="Gujja S."/>
            <person name="Saif S."/>
            <person name="Birren B."/>
        </authorList>
    </citation>
    <scope>NUCLEOTIDE SEQUENCE [LARGE SCALE GENOMIC DNA]</scope>
    <source>
        <strain evidence="1 2">ATCC 28783</strain>
    </source>
</reference>
<dbReference type="EMBL" id="SDIL01000052">
    <property type="protein sequence ID" value="RXK38193.1"/>
    <property type="molecule type" value="Genomic_DNA"/>
</dbReference>
<name>A0A4Q1BK91_TREME</name>
<dbReference type="Proteomes" id="UP000289152">
    <property type="component" value="Unassembled WGS sequence"/>
</dbReference>
<keyword evidence="2" id="KW-1185">Reference proteome</keyword>
<proteinExistence type="predicted"/>
<gene>
    <name evidence="1" type="ORF">M231_04567</name>
</gene>
<dbReference type="InParanoid" id="A0A4Q1BK91"/>
<evidence type="ECO:0000313" key="2">
    <source>
        <dbReference type="Proteomes" id="UP000289152"/>
    </source>
</evidence>
<accession>A0A4Q1BK91</accession>
<sequence length="467" mass="52502">MSTSPDVTSEDAVKSFLPLKILDYFDAPVRRGWWTPNRRGIASGKEPLLTLEEIRAVSSGVEPQVSNLERKFNTTIMTARRACDHLSIQHVIQGFDSKIYHRRKMLCQAMELPFKTRQNRQVPLDQLTSFHQFLTELRETAGALPFDDLSLNDSTVLGGPMNTRGIDLGNSHQNSVHIPITPMLKSVNLTDQANQSARLYHQFERFVVSNQRIVNGSLELQQAIKTGFLDLAQKFALIDSLGTSDVYLGLYDSTMRIASVLESMFFANPFLNHEDRISDLAARDAYIDSWLKYEFPPERRPSTSMVRETIALVPQWIRDGLTGHFHMYHPLSTPIGHVGDVRQSGLRPTTFLPELASSNHDMLDHKSKSTEKEGTGGFEMSSYNIPPTDVCYSVRPLVPVIVSGLHNTSLIQSNPWNLKEVTDPRAAWSASNYLGFEQGAGHHDEFSLGQTWVSPQTLTDSLAYQNI</sequence>
<comment type="caution">
    <text evidence="1">The sequence shown here is derived from an EMBL/GenBank/DDBJ whole genome shotgun (WGS) entry which is preliminary data.</text>
</comment>